<dbReference type="EMBL" id="FFUQ01000085">
    <property type="protein sequence ID" value="CXH16227.1"/>
    <property type="molecule type" value="Genomic_DNA"/>
</dbReference>
<evidence type="ECO:0000313" key="2">
    <source>
        <dbReference type="Proteomes" id="UP000069549"/>
    </source>
</evidence>
<dbReference type="Proteomes" id="UP000069549">
    <property type="component" value="Unassembled WGS sequence"/>
</dbReference>
<accession>A0A0Y9PRP1</accession>
<dbReference type="AlphaFoldDB" id="A0A0Y9PRP1"/>
<evidence type="ECO:0000313" key="1">
    <source>
        <dbReference type="EMBL" id="CXH16227.1"/>
    </source>
</evidence>
<name>A0A0Y9PRP1_PLABE</name>
<reference evidence="1 2" key="1">
    <citation type="submission" date="2016-02" db="EMBL/GenBank/DDBJ databases">
        <authorList>
            <consortium name="Pathogen Informatics"/>
        </authorList>
    </citation>
    <scope>NUCLEOTIDE SEQUENCE [LARGE SCALE GENOMIC DNA]</scope>
    <source>
        <strain evidence="1 2">K173</strain>
    </source>
</reference>
<proteinExistence type="predicted"/>
<gene>
    <name evidence="1" type="ORF">PBK173_000508000</name>
</gene>
<sequence>MKSVVFDEHNLGLKNIKAMDVENKNADIIKKDNEIYKEQNTIYEENSSSSNNTCSSRNSYVNSDNIYKFIQSNCFENCMIKNKTNQNKITKTFDVYISKKLAIEIMNS</sequence>
<dbReference type="VEuPathDB" id="PlasmoDB:PBANKA_0907600"/>
<protein>
    <submittedName>
        <fullName evidence="1">Uncharacterized protein</fullName>
    </submittedName>
</protein>
<organism evidence="1 2">
    <name type="scientific">Plasmodium berghei</name>
    <dbReference type="NCBI Taxonomy" id="5821"/>
    <lineage>
        <taxon>Eukaryota</taxon>
        <taxon>Sar</taxon>
        <taxon>Alveolata</taxon>
        <taxon>Apicomplexa</taxon>
        <taxon>Aconoidasida</taxon>
        <taxon>Haemosporida</taxon>
        <taxon>Plasmodiidae</taxon>
        <taxon>Plasmodium</taxon>
        <taxon>Plasmodium (Vinckeia)</taxon>
    </lineage>
</organism>